<organism evidence="3">
    <name type="scientific">Siphoviridae sp. ctOIB27</name>
    <dbReference type="NCBI Taxonomy" id="2826308"/>
    <lineage>
        <taxon>Viruses</taxon>
        <taxon>Duplodnaviria</taxon>
        <taxon>Heunggongvirae</taxon>
        <taxon>Uroviricota</taxon>
        <taxon>Caudoviricetes</taxon>
    </lineage>
</organism>
<dbReference type="Pfam" id="PF25309">
    <property type="entry name" value="ELLD"/>
    <property type="match status" value="1"/>
</dbReference>
<name>A0A8S5LTG1_9CAUD</name>
<proteinExistence type="predicted"/>
<evidence type="ECO:0000256" key="1">
    <source>
        <dbReference type="SAM" id="MobiDB-lite"/>
    </source>
</evidence>
<protein>
    <recommendedName>
        <fullName evidence="2">Endolysin-like domain-containing protein</fullName>
    </recommendedName>
</protein>
<sequence length="236" mass="25793">MSIKIGQASLGETGGRNQQPGNQTGRELNISNWYNGRWLGILRYKSRKKAELAAQTCEAAIKNPNIGYDMDGRNTAYEAARAVRWDVSKITKPVETDCSALMMLCAVAAGCEAVAALYKKQGNSCTTYCMLHDWPATGDFELLTGSKYLTTDANLLRGDVLVSSGHTVMALEDGKNAEEETEMVEKSKIIVDGKEVTVERILKNGTNYVKVRDLAAALDLEVSNKGNIAVLNHKEK</sequence>
<feature type="domain" description="Endolysin-like" evidence="2">
    <location>
        <begin position="6"/>
        <end position="176"/>
    </location>
</feature>
<feature type="compositionally biased region" description="Polar residues" evidence="1">
    <location>
        <begin position="15"/>
        <end position="28"/>
    </location>
</feature>
<accession>A0A8S5LTG1</accession>
<reference evidence="3" key="1">
    <citation type="journal article" date="2021" name="Proc. Natl. Acad. Sci. U.S.A.">
        <title>A Catalog of Tens of Thousands of Viruses from Human Metagenomes Reveals Hidden Associations with Chronic Diseases.</title>
        <authorList>
            <person name="Tisza M.J."/>
            <person name="Buck C.B."/>
        </authorList>
    </citation>
    <scope>NUCLEOTIDE SEQUENCE</scope>
    <source>
        <strain evidence="3">CtOIB27</strain>
    </source>
</reference>
<feature type="region of interest" description="Disordered" evidence="1">
    <location>
        <begin position="1"/>
        <end position="28"/>
    </location>
</feature>
<dbReference type="EMBL" id="BK014734">
    <property type="protein sequence ID" value="DAD73317.1"/>
    <property type="molecule type" value="Genomic_DNA"/>
</dbReference>
<evidence type="ECO:0000259" key="2">
    <source>
        <dbReference type="Pfam" id="PF25309"/>
    </source>
</evidence>
<evidence type="ECO:0000313" key="3">
    <source>
        <dbReference type="EMBL" id="DAD73317.1"/>
    </source>
</evidence>
<dbReference type="InterPro" id="IPR057370">
    <property type="entry name" value="ELLD"/>
</dbReference>